<evidence type="ECO:0000313" key="3">
    <source>
        <dbReference type="EMBL" id="SCB64958.1"/>
    </source>
</evidence>
<dbReference type="PANTHER" id="PTHR42923:SF17">
    <property type="entry name" value="AMINE OXIDASE DOMAIN-CONTAINING PROTEIN"/>
    <property type="match status" value="1"/>
</dbReference>
<protein>
    <submittedName>
        <fullName evidence="3">Chromosome 3, complete genome</fullName>
    </submittedName>
</protein>
<dbReference type="Pfam" id="PF01593">
    <property type="entry name" value="Amino_oxidase"/>
    <property type="match status" value="1"/>
</dbReference>
<keyword evidence="1" id="KW-1133">Transmembrane helix</keyword>
<feature type="transmembrane region" description="Helical" evidence="1">
    <location>
        <begin position="21"/>
        <end position="37"/>
    </location>
</feature>
<evidence type="ECO:0000259" key="2">
    <source>
        <dbReference type="Pfam" id="PF01593"/>
    </source>
</evidence>
<evidence type="ECO:0000313" key="4">
    <source>
        <dbReference type="Proteomes" id="UP000070720"/>
    </source>
</evidence>
<dbReference type="EMBL" id="HG970334">
    <property type="protein sequence ID" value="SCB64958.1"/>
    <property type="molecule type" value="Genomic_DNA"/>
</dbReference>
<reference evidence="4" key="1">
    <citation type="journal article" date="2007" name="Science">
        <title>The Fusarium graminearum genome reveals a link between localized polymorphism and pathogen specialization.</title>
        <authorList>
            <person name="Cuomo C.A."/>
            <person name="Gueldener U."/>
            <person name="Xu J.-R."/>
            <person name="Trail F."/>
            <person name="Turgeon B.G."/>
            <person name="Di Pietro A."/>
            <person name="Walton J.D."/>
            <person name="Ma L.-J."/>
            <person name="Baker S.E."/>
            <person name="Rep M."/>
            <person name="Adam G."/>
            <person name="Antoniw J."/>
            <person name="Baldwin T."/>
            <person name="Calvo S.E."/>
            <person name="Chang Y.-L."/>
            <person name="DeCaprio D."/>
            <person name="Gale L.R."/>
            <person name="Gnerre S."/>
            <person name="Goswami R.S."/>
            <person name="Hammond-Kosack K."/>
            <person name="Harris L.J."/>
            <person name="Hilburn K."/>
            <person name="Kennell J.C."/>
            <person name="Kroken S."/>
            <person name="Magnuson J.K."/>
            <person name="Mannhaupt G."/>
            <person name="Mauceli E.W."/>
            <person name="Mewes H.-W."/>
            <person name="Mitterbauer R."/>
            <person name="Muehlbauer G."/>
            <person name="Muensterkoetter M."/>
            <person name="Nelson D."/>
            <person name="O'Donnell K."/>
            <person name="Ouellet T."/>
            <person name="Qi W."/>
            <person name="Quesneville H."/>
            <person name="Roncero M.I.G."/>
            <person name="Seong K.-Y."/>
            <person name="Tetko I.V."/>
            <person name="Urban M."/>
            <person name="Waalwijk C."/>
            <person name="Ward T.J."/>
            <person name="Yao J."/>
            <person name="Birren B.W."/>
            <person name="Kistler H.C."/>
        </authorList>
    </citation>
    <scope>NUCLEOTIDE SEQUENCE [LARGE SCALE GENOMIC DNA]</scope>
    <source>
        <strain evidence="4">ATCC MYA-4620 / CBS 123657 / FGSC 9075 / NRRL 31084 / PH-1</strain>
    </source>
</reference>
<gene>
    <name evidence="3" type="ORF">FGRAMPH1_01T20621</name>
</gene>
<evidence type="ECO:0000256" key="1">
    <source>
        <dbReference type="SAM" id="Phobius"/>
    </source>
</evidence>
<accession>A0A1C3YKM4</accession>
<keyword evidence="1" id="KW-0812">Transmembrane</keyword>
<feature type="domain" description="Amine oxidase" evidence="2">
    <location>
        <begin position="33"/>
        <end position="303"/>
    </location>
</feature>
<name>A0A1C3YKM4_GIBZE</name>
<dbReference type="Gene3D" id="3.50.50.60">
    <property type="entry name" value="FAD/NAD(P)-binding domain"/>
    <property type="match status" value="1"/>
</dbReference>
<dbReference type="STRING" id="229533.A0A1C3YKM4"/>
<dbReference type="SUPFAM" id="SSF51905">
    <property type="entry name" value="FAD/NAD(P)-binding domain"/>
    <property type="match status" value="1"/>
</dbReference>
<reference evidence="4" key="2">
    <citation type="journal article" date="2010" name="Nature">
        <title>Comparative genomics reveals mobile pathogenicity chromosomes in Fusarium.</title>
        <authorList>
            <person name="Ma L.J."/>
            <person name="van der Does H.C."/>
            <person name="Borkovich K.A."/>
            <person name="Coleman J.J."/>
            <person name="Daboussi M.J."/>
            <person name="Di Pietro A."/>
            <person name="Dufresne M."/>
            <person name="Freitag M."/>
            <person name="Grabherr M."/>
            <person name="Henrissat B."/>
            <person name="Houterman P.M."/>
            <person name="Kang S."/>
            <person name="Shim W.B."/>
            <person name="Woloshuk C."/>
            <person name="Xie X."/>
            <person name="Xu J.R."/>
            <person name="Antoniw J."/>
            <person name="Baker S.E."/>
            <person name="Bluhm B.H."/>
            <person name="Breakspear A."/>
            <person name="Brown D.W."/>
            <person name="Butchko R.A."/>
            <person name="Chapman S."/>
            <person name="Coulson R."/>
            <person name="Coutinho P.M."/>
            <person name="Danchin E.G."/>
            <person name="Diener A."/>
            <person name="Gale L.R."/>
            <person name="Gardiner D.M."/>
            <person name="Goff S."/>
            <person name="Hammond-Kosack K.E."/>
            <person name="Hilburn K."/>
            <person name="Hua-Van A."/>
            <person name="Jonkers W."/>
            <person name="Kazan K."/>
            <person name="Kodira C.D."/>
            <person name="Koehrsen M."/>
            <person name="Kumar L."/>
            <person name="Lee Y.H."/>
            <person name="Li L."/>
            <person name="Manners J.M."/>
            <person name="Miranda-Saavedra D."/>
            <person name="Mukherjee M."/>
            <person name="Park G."/>
            <person name="Park J."/>
            <person name="Park S.Y."/>
            <person name="Proctor R.H."/>
            <person name="Regev A."/>
            <person name="Ruiz-Roldan M.C."/>
            <person name="Sain D."/>
            <person name="Sakthikumar S."/>
            <person name="Sykes S."/>
            <person name="Schwartz D.C."/>
            <person name="Turgeon B.G."/>
            <person name="Wapinski I."/>
            <person name="Yoder O."/>
            <person name="Young S."/>
            <person name="Zeng Q."/>
            <person name="Zhou S."/>
            <person name="Galagan J."/>
            <person name="Cuomo C.A."/>
            <person name="Kistler H.C."/>
            <person name="Rep M."/>
        </authorList>
    </citation>
    <scope>GENOME REANNOTATION</scope>
    <source>
        <strain evidence="4">ATCC MYA-4620 / CBS 123657 / FGSC 9075 / NRRL 31084 / PH-1</strain>
    </source>
</reference>
<dbReference type="GO" id="GO:0016491">
    <property type="term" value="F:oxidoreductase activity"/>
    <property type="evidence" value="ECO:0007669"/>
    <property type="project" value="InterPro"/>
</dbReference>
<reference evidence="3 4" key="3">
    <citation type="journal article" date="2015" name="BMC Genomics">
        <title>The completed genome sequence of the pathogenic ascomycete fungus Fusarium graminearum.</title>
        <authorList>
            <person name="King R."/>
            <person name="Urban M."/>
            <person name="Hammond-Kosack M.C."/>
            <person name="Hassani-Pak K."/>
            <person name="Hammond-Kosack K.E."/>
        </authorList>
    </citation>
    <scope>NUCLEOTIDE SEQUENCE [LARGE SCALE GENOMIC DNA]</scope>
    <source>
        <strain evidence="4">ATCC MYA-4620 / CBS 123657 / FGSC 9075 / NRRL 31084 / PH-1</strain>
    </source>
</reference>
<dbReference type="InterPro" id="IPR050464">
    <property type="entry name" value="Zeta_carotene_desat/Oxidored"/>
</dbReference>
<dbReference type="InParanoid" id="A0A1C3YKM4"/>
<dbReference type="InterPro" id="IPR036188">
    <property type="entry name" value="FAD/NAD-bd_sf"/>
</dbReference>
<sequence length="531" mass="59970">MTDSRTMNSSTDPYRFLRKKVAVVGSGSAGIGALWALNKTYHDVYVYEASDRLGGHTNTVDFSKGKFSTKVDTGFHVLNAQTSPNFIRFLEKLNIKTAPTHLSFSVSRDCGALEWAGSSLTSLFCQKRNLLSPRMWRMLFDIIRFNQFSIDLLSRDEDDIANLEVKSKPVDSVGYDLTIGQYLDQEGYSQAFRDDYLLPLAASIWSTSPDKCAMEFPALTFVRFLWNHRLLSTFASRPQWLTIEGGSQAYLDAVMKGFPPNHLFLKTPVRRVTTESDGQVRLHLENGTSALYDHVILATHGDEAFDIIKSSATEQERSIMSCFKTSQNEVVLHSDLDMMPRRKKAWASWNYLTLSSPSSRKANINQVSLTYNMNHLQHIPRNTFGDVLVTMNPLRKPKAAKTQGRFYYSQPIYTTASVRAQKLLKHIQNSRGISYAGAWTKYGFHEDGFSSGLEVAQNHLGAKLPFPYTDSTHSRGKRPLLGLFDLMLRLAILIIQVFVIQILERLTGSGVPKRQRIVNGKSARFVNGKHR</sequence>
<dbReference type="AlphaFoldDB" id="A0A1C3YKM4"/>
<dbReference type="PANTHER" id="PTHR42923">
    <property type="entry name" value="PROTOPORPHYRINOGEN OXIDASE"/>
    <property type="match status" value="1"/>
</dbReference>
<organism evidence="3 4">
    <name type="scientific">Gibberella zeae (strain ATCC MYA-4620 / CBS 123657 / FGSC 9075 / NRRL 31084 / PH-1)</name>
    <name type="common">Wheat head blight fungus</name>
    <name type="synonym">Fusarium graminearum</name>
    <dbReference type="NCBI Taxonomy" id="229533"/>
    <lineage>
        <taxon>Eukaryota</taxon>
        <taxon>Fungi</taxon>
        <taxon>Dikarya</taxon>
        <taxon>Ascomycota</taxon>
        <taxon>Pezizomycotina</taxon>
        <taxon>Sordariomycetes</taxon>
        <taxon>Hypocreomycetidae</taxon>
        <taxon>Hypocreales</taxon>
        <taxon>Nectriaceae</taxon>
        <taxon>Fusarium</taxon>
    </lineage>
</organism>
<keyword evidence="4" id="KW-1185">Reference proteome</keyword>
<dbReference type="VEuPathDB" id="FungiDB:FGRAMPH1_01G20621"/>
<dbReference type="InterPro" id="IPR002937">
    <property type="entry name" value="Amino_oxidase"/>
</dbReference>
<keyword evidence="1" id="KW-0472">Membrane</keyword>
<proteinExistence type="predicted"/>
<dbReference type="Proteomes" id="UP000070720">
    <property type="component" value="Chromosome 3"/>
</dbReference>
<dbReference type="eggNOG" id="ENOG502QSMW">
    <property type="taxonomic scope" value="Eukaryota"/>
</dbReference>